<keyword evidence="2" id="KW-1185">Reference proteome</keyword>
<dbReference type="RefSeq" id="WP_380897107.1">
    <property type="nucleotide sequence ID" value="NZ_JBHTKY010000019.1"/>
</dbReference>
<evidence type="ECO:0000313" key="1">
    <source>
        <dbReference type="EMBL" id="MFD1166448.1"/>
    </source>
</evidence>
<proteinExistence type="predicted"/>
<evidence type="ECO:0008006" key="3">
    <source>
        <dbReference type="Google" id="ProtNLM"/>
    </source>
</evidence>
<dbReference type="EMBL" id="JBHTKY010000019">
    <property type="protein sequence ID" value="MFD1166448.1"/>
    <property type="molecule type" value="Genomic_DNA"/>
</dbReference>
<comment type="caution">
    <text evidence="1">The sequence shown here is derived from an EMBL/GenBank/DDBJ whole genome shotgun (WGS) entry which is preliminary data.</text>
</comment>
<evidence type="ECO:0000313" key="2">
    <source>
        <dbReference type="Proteomes" id="UP001597205"/>
    </source>
</evidence>
<protein>
    <recommendedName>
        <fullName evidence="3">Mobilization protein</fullName>
    </recommendedName>
</protein>
<gene>
    <name evidence="1" type="ORF">ACFQ2C_12610</name>
</gene>
<sequence>MRKKKKELRNRAVTINLSQKEFDELKSLQQDSTCPNLSLYVRKRIYSMKIVATYRNRSQDDILEEISRVRRAVESLSAPGFESDNGDDYPDIASRQRHLSTQVHELNSLVRKLLEVWLH</sequence>
<accession>A0ABW3RMK6</accession>
<organism evidence="1 2">
    <name type="scientific">Sphingobacterium daejeonense</name>
    <dbReference type="NCBI Taxonomy" id="371142"/>
    <lineage>
        <taxon>Bacteria</taxon>
        <taxon>Pseudomonadati</taxon>
        <taxon>Bacteroidota</taxon>
        <taxon>Sphingobacteriia</taxon>
        <taxon>Sphingobacteriales</taxon>
        <taxon>Sphingobacteriaceae</taxon>
        <taxon>Sphingobacterium</taxon>
    </lineage>
</organism>
<name>A0ABW3RMK6_9SPHI</name>
<dbReference type="Proteomes" id="UP001597205">
    <property type="component" value="Unassembled WGS sequence"/>
</dbReference>
<reference evidence="2" key="1">
    <citation type="journal article" date="2019" name="Int. J. Syst. Evol. Microbiol.">
        <title>The Global Catalogue of Microorganisms (GCM) 10K type strain sequencing project: providing services to taxonomists for standard genome sequencing and annotation.</title>
        <authorList>
            <consortium name="The Broad Institute Genomics Platform"/>
            <consortium name="The Broad Institute Genome Sequencing Center for Infectious Disease"/>
            <person name="Wu L."/>
            <person name="Ma J."/>
        </authorList>
    </citation>
    <scope>NUCLEOTIDE SEQUENCE [LARGE SCALE GENOMIC DNA]</scope>
    <source>
        <strain evidence="2">CCUG 52468</strain>
    </source>
</reference>